<dbReference type="AlphaFoldDB" id="A0A168PRF7"/>
<evidence type="ECO:0000256" key="1">
    <source>
        <dbReference type="PROSITE-ProRule" id="PRU00042"/>
    </source>
</evidence>
<feature type="compositionally biased region" description="Basic and acidic residues" evidence="2">
    <location>
        <begin position="256"/>
        <end position="265"/>
    </location>
</feature>
<organism evidence="4">
    <name type="scientific">Absidia glauca</name>
    <name type="common">Pin mould</name>
    <dbReference type="NCBI Taxonomy" id="4829"/>
    <lineage>
        <taxon>Eukaryota</taxon>
        <taxon>Fungi</taxon>
        <taxon>Fungi incertae sedis</taxon>
        <taxon>Mucoromycota</taxon>
        <taxon>Mucoromycotina</taxon>
        <taxon>Mucoromycetes</taxon>
        <taxon>Mucorales</taxon>
        <taxon>Cunninghamellaceae</taxon>
        <taxon>Absidia</taxon>
    </lineage>
</organism>
<proteinExistence type="predicted"/>
<dbReference type="EMBL" id="LT554016">
    <property type="protein sequence ID" value="SAM02845.1"/>
    <property type="molecule type" value="Genomic_DNA"/>
</dbReference>
<dbReference type="GO" id="GO:0008270">
    <property type="term" value="F:zinc ion binding"/>
    <property type="evidence" value="ECO:0007669"/>
    <property type="project" value="UniProtKB-KW"/>
</dbReference>
<dbReference type="InterPro" id="IPR013087">
    <property type="entry name" value="Znf_C2H2_type"/>
</dbReference>
<reference evidence="4" key="1">
    <citation type="submission" date="2016-04" db="EMBL/GenBank/DDBJ databases">
        <authorList>
            <person name="Evans L.H."/>
            <person name="Alamgir A."/>
            <person name="Owens N."/>
            <person name="Weber N.D."/>
            <person name="Virtaneva K."/>
            <person name="Barbian K."/>
            <person name="Babar A."/>
            <person name="Rosenke K."/>
        </authorList>
    </citation>
    <scope>NUCLEOTIDE SEQUENCE [LARGE SCALE GENOMIC DNA]</scope>
    <source>
        <strain evidence="4">CBS 101.48</strain>
    </source>
</reference>
<evidence type="ECO:0000259" key="3">
    <source>
        <dbReference type="PROSITE" id="PS50157"/>
    </source>
</evidence>
<name>A0A168PRF7_ABSGL</name>
<feature type="region of interest" description="Disordered" evidence="2">
    <location>
        <begin position="249"/>
        <end position="271"/>
    </location>
</feature>
<dbReference type="Proteomes" id="UP000078561">
    <property type="component" value="Unassembled WGS sequence"/>
</dbReference>
<evidence type="ECO:0000313" key="4">
    <source>
        <dbReference type="EMBL" id="SAM02845.1"/>
    </source>
</evidence>
<dbReference type="STRING" id="4829.A0A168PRF7"/>
<keyword evidence="1" id="KW-0479">Metal-binding</keyword>
<feature type="region of interest" description="Disordered" evidence="2">
    <location>
        <begin position="1"/>
        <end position="34"/>
    </location>
</feature>
<dbReference type="PROSITE" id="PS00028">
    <property type="entry name" value="ZINC_FINGER_C2H2_1"/>
    <property type="match status" value="1"/>
</dbReference>
<keyword evidence="1" id="KW-0862">Zinc</keyword>
<dbReference type="InParanoid" id="A0A168PRF7"/>
<feature type="compositionally biased region" description="Basic and acidic residues" evidence="2">
    <location>
        <begin position="13"/>
        <end position="29"/>
    </location>
</feature>
<evidence type="ECO:0000256" key="2">
    <source>
        <dbReference type="SAM" id="MobiDB-lite"/>
    </source>
</evidence>
<gene>
    <name evidence="4" type="primary">ABSGL_08661.1 scaffold 10421</name>
</gene>
<dbReference type="InterPro" id="IPR039327">
    <property type="entry name" value="CON7-like"/>
</dbReference>
<dbReference type="OrthoDB" id="1939603at2759"/>
<accession>A0A168PRF7</accession>
<keyword evidence="1" id="KW-0863">Zinc-finger</keyword>
<dbReference type="Gene3D" id="3.30.160.60">
    <property type="entry name" value="Classic Zinc Finger"/>
    <property type="match status" value="1"/>
</dbReference>
<dbReference type="PROSITE" id="PS50157">
    <property type="entry name" value="ZINC_FINGER_C2H2_2"/>
    <property type="match status" value="1"/>
</dbReference>
<dbReference type="PANTHER" id="PTHR36167:SF3">
    <property type="entry name" value="C2H2 FINGER DOMAIN TRANSCRIPTION FACTOR (EUROFUNG)-RELATED"/>
    <property type="match status" value="1"/>
</dbReference>
<protein>
    <recommendedName>
        <fullName evidence="3">C2H2-type domain-containing protein</fullName>
    </recommendedName>
</protein>
<dbReference type="PANTHER" id="PTHR36167">
    <property type="entry name" value="C2H2 FINGER DOMAIN TRANSCRIPTION FACTOR (EUROFUNG)-RELATED"/>
    <property type="match status" value="1"/>
</dbReference>
<keyword evidence="5" id="KW-1185">Reference proteome</keyword>
<dbReference type="GO" id="GO:0006355">
    <property type="term" value="P:regulation of DNA-templated transcription"/>
    <property type="evidence" value="ECO:0007669"/>
    <property type="project" value="InterPro"/>
</dbReference>
<evidence type="ECO:0000313" key="5">
    <source>
        <dbReference type="Proteomes" id="UP000078561"/>
    </source>
</evidence>
<sequence>MSQTETSYFTLRPCDKEIRLTDPKPEPLKEMSLSSANTASMDTGYLQDLGLPSLPPLSHLLTDDGKALSTPVSVAQAMAQAQQQYDFTTSSSSPSATSLSPVHTSLSMIAPEPILSVAPSEVSTMGMMAPATMLMDPTTAMYLPQNELSSNTTSSSNNAAAALMATTHSFYSMAPSSPPASFMIPSTDSMDPRDSMEKNYSFVAIPGANQRKRPRRRYDEIERLYHCTWPNCSKSYGTLNHLNAHVSMQKHGPKRHPSEFKEMRKTWRRQKKEREAARKAADKMQSTFNPTNLYAPFLPPSISAFY</sequence>
<feature type="domain" description="C2H2-type" evidence="3">
    <location>
        <begin position="225"/>
        <end position="256"/>
    </location>
</feature>